<dbReference type="AlphaFoldDB" id="A0AB39AW54"/>
<dbReference type="RefSeq" id="WP_368485803.1">
    <property type="nucleotide sequence ID" value="NZ_CP162515.1"/>
</dbReference>
<name>A0AB39AW54_9GAMM</name>
<gene>
    <name evidence="1" type="ORF">ABZP26_17435</name>
</gene>
<dbReference type="EMBL" id="CP162515">
    <property type="protein sequence ID" value="XDH89705.1"/>
    <property type="molecule type" value="Genomic_DNA"/>
</dbReference>
<reference evidence="1" key="1">
    <citation type="submission" date="2024-07" db="EMBL/GenBank/DDBJ databases">
        <authorList>
            <person name="Jiang Y."/>
            <person name="Qin Q."/>
        </authorList>
    </citation>
    <scope>NUCLEOTIDE SEQUENCE</scope>
    <source>
        <strain evidence="1">SD03</strain>
    </source>
</reference>
<evidence type="ECO:0008006" key="2">
    <source>
        <dbReference type="Google" id="ProtNLM"/>
    </source>
</evidence>
<accession>A0AB39AW54</accession>
<evidence type="ECO:0000313" key="1">
    <source>
        <dbReference type="EMBL" id="XDH89705.1"/>
    </source>
</evidence>
<organism evidence="1">
    <name type="scientific">Pseudoalteromonas sp. SD03</name>
    <dbReference type="NCBI Taxonomy" id="3231719"/>
    <lineage>
        <taxon>Bacteria</taxon>
        <taxon>Pseudomonadati</taxon>
        <taxon>Pseudomonadota</taxon>
        <taxon>Gammaproteobacteria</taxon>
        <taxon>Alteromonadales</taxon>
        <taxon>Pseudoalteromonadaceae</taxon>
        <taxon>Pseudoalteromonas</taxon>
    </lineage>
</organism>
<sequence length="252" mass="29019">MSSIKDHLFEVQNEQAEQWIRERLSDDQLDEDSEEWQDLANEYSNYQDHLMEEAEWEAEIKWLKENGSSNIHKFFSVELNALKAMAESNLGHSSKMAFMLHSNIIVKMSYAYAVTLLESFLADTLKSLITEREAFLHNAIKNVEEVSKAKYSIAELAGTDLSICNLALKHVSEILFHNIPKVKKIYEQVLGVKLQLDISKVSRITTLRHDIVHRNGYNKDNAPINLNAQDFYQAIEDIKEFTSSLQKQINAL</sequence>
<proteinExistence type="predicted"/>
<protein>
    <recommendedName>
        <fullName evidence="2">RiboL-PSP-HEPN domain-containing protein</fullName>
    </recommendedName>
</protein>